<protein>
    <submittedName>
        <fullName evidence="2">Iron-sulfur cluster assembly scaffold protein</fullName>
    </submittedName>
</protein>
<dbReference type="Gene3D" id="3.90.1010.10">
    <property type="match status" value="1"/>
</dbReference>
<dbReference type="Pfam" id="PF01592">
    <property type="entry name" value="NifU_N"/>
    <property type="match status" value="1"/>
</dbReference>
<dbReference type="CDD" id="cd06664">
    <property type="entry name" value="IscU_like"/>
    <property type="match status" value="1"/>
</dbReference>
<name>A0A1G1XNQ5_9BACT</name>
<dbReference type="GO" id="GO:0005506">
    <property type="term" value="F:iron ion binding"/>
    <property type="evidence" value="ECO:0007669"/>
    <property type="project" value="InterPro"/>
</dbReference>
<dbReference type="GO" id="GO:0051536">
    <property type="term" value="F:iron-sulfur cluster binding"/>
    <property type="evidence" value="ECO:0007669"/>
    <property type="project" value="InterPro"/>
</dbReference>
<dbReference type="PANTHER" id="PTHR10093">
    <property type="entry name" value="IRON-SULFUR CLUSTER ASSEMBLY ENZYME NIFU HOMOLOG"/>
    <property type="match status" value="1"/>
</dbReference>
<evidence type="ECO:0000313" key="2">
    <source>
        <dbReference type="EMBL" id="OGY41220.1"/>
    </source>
</evidence>
<dbReference type="EMBL" id="MHHZ01000021">
    <property type="protein sequence ID" value="OGY41220.1"/>
    <property type="molecule type" value="Genomic_DNA"/>
</dbReference>
<proteinExistence type="predicted"/>
<dbReference type="SUPFAM" id="SSF82649">
    <property type="entry name" value="SufE/NifU"/>
    <property type="match status" value="1"/>
</dbReference>
<gene>
    <name evidence="2" type="ORF">A2Y82_02195</name>
</gene>
<sequence>MQYSKILMDHFKNPRNQGEIKSPDGVGEVGNPICGDMMKIYIEVGKNKKGEEIIQDIKFQTLGCGAAIASSSILTEMAKGKTITKALKITREQIAEKLGGMPKEKIHCSILAAAGLKKAVADYRGETFEEDLEKEEHAHC</sequence>
<comment type="caution">
    <text evidence="2">The sequence shown here is derived from an EMBL/GenBank/DDBJ whole genome shotgun (WGS) entry which is preliminary data.</text>
</comment>
<dbReference type="AlphaFoldDB" id="A0A1G1XNQ5"/>
<evidence type="ECO:0000313" key="3">
    <source>
        <dbReference type="Proteomes" id="UP000176498"/>
    </source>
</evidence>
<dbReference type="Proteomes" id="UP000176498">
    <property type="component" value="Unassembled WGS sequence"/>
</dbReference>
<reference evidence="2 3" key="1">
    <citation type="journal article" date="2016" name="Nat. Commun.">
        <title>Thousands of microbial genomes shed light on interconnected biogeochemical processes in an aquifer system.</title>
        <authorList>
            <person name="Anantharaman K."/>
            <person name="Brown C.T."/>
            <person name="Hug L.A."/>
            <person name="Sharon I."/>
            <person name="Castelle C.J."/>
            <person name="Probst A.J."/>
            <person name="Thomas B.C."/>
            <person name="Singh A."/>
            <person name="Wilkins M.J."/>
            <person name="Karaoz U."/>
            <person name="Brodie E.L."/>
            <person name="Williams K.H."/>
            <person name="Hubbard S.S."/>
            <person name="Banfield J.F."/>
        </authorList>
    </citation>
    <scope>NUCLEOTIDE SEQUENCE [LARGE SCALE GENOMIC DNA]</scope>
</reference>
<dbReference type="GO" id="GO:0016226">
    <property type="term" value="P:iron-sulfur cluster assembly"/>
    <property type="evidence" value="ECO:0007669"/>
    <property type="project" value="InterPro"/>
</dbReference>
<organism evidence="2 3">
    <name type="scientific">Candidatus Buchananbacteria bacterium RBG_13_36_9</name>
    <dbReference type="NCBI Taxonomy" id="1797530"/>
    <lineage>
        <taxon>Bacteria</taxon>
        <taxon>Candidatus Buchananiibacteriota</taxon>
    </lineage>
</organism>
<accession>A0A1G1XNQ5</accession>
<dbReference type="InterPro" id="IPR002871">
    <property type="entry name" value="NIF_FeS_clus_asmbl_NifU_N"/>
</dbReference>
<evidence type="ECO:0000259" key="1">
    <source>
        <dbReference type="Pfam" id="PF01592"/>
    </source>
</evidence>
<feature type="domain" description="NIF system FeS cluster assembly NifU N-terminal" evidence="1">
    <location>
        <begin position="2"/>
        <end position="128"/>
    </location>
</feature>